<dbReference type="Proteomes" id="UP001472677">
    <property type="component" value="Unassembled WGS sequence"/>
</dbReference>
<sequence length="78" mass="8548">MSDNVLGHFQIKVVDVGEHCATVHRNPKRNVQIPCLERMESLELGNLVGSTYSTDGRNSRAYQGACQGLSEEIQDSAS</sequence>
<keyword evidence="2" id="KW-1185">Reference proteome</keyword>
<organism evidence="1 2">
    <name type="scientific">Hibiscus sabdariffa</name>
    <name type="common">roselle</name>
    <dbReference type="NCBI Taxonomy" id="183260"/>
    <lineage>
        <taxon>Eukaryota</taxon>
        <taxon>Viridiplantae</taxon>
        <taxon>Streptophyta</taxon>
        <taxon>Embryophyta</taxon>
        <taxon>Tracheophyta</taxon>
        <taxon>Spermatophyta</taxon>
        <taxon>Magnoliopsida</taxon>
        <taxon>eudicotyledons</taxon>
        <taxon>Gunneridae</taxon>
        <taxon>Pentapetalae</taxon>
        <taxon>rosids</taxon>
        <taxon>malvids</taxon>
        <taxon>Malvales</taxon>
        <taxon>Malvaceae</taxon>
        <taxon>Malvoideae</taxon>
        <taxon>Hibiscus</taxon>
    </lineage>
</organism>
<dbReference type="EMBL" id="JBBPBM010000182">
    <property type="protein sequence ID" value="KAK8501684.1"/>
    <property type="molecule type" value="Genomic_DNA"/>
</dbReference>
<evidence type="ECO:0000313" key="2">
    <source>
        <dbReference type="Proteomes" id="UP001472677"/>
    </source>
</evidence>
<reference evidence="1 2" key="1">
    <citation type="journal article" date="2024" name="G3 (Bethesda)">
        <title>Genome assembly of Hibiscus sabdariffa L. provides insights into metabolisms of medicinal natural products.</title>
        <authorList>
            <person name="Kim T."/>
        </authorList>
    </citation>
    <scope>NUCLEOTIDE SEQUENCE [LARGE SCALE GENOMIC DNA]</scope>
    <source>
        <strain evidence="1">TK-2024</strain>
        <tissue evidence="1">Old leaves</tissue>
    </source>
</reference>
<evidence type="ECO:0000313" key="1">
    <source>
        <dbReference type="EMBL" id="KAK8501684.1"/>
    </source>
</evidence>
<gene>
    <name evidence="1" type="ORF">V6N12_002422</name>
</gene>
<comment type="caution">
    <text evidence="1">The sequence shown here is derived from an EMBL/GenBank/DDBJ whole genome shotgun (WGS) entry which is preliminary data.</text>
</comment>
<accession>A0ABR2B4T2</accession>
<proteinExistence type="predicted"/>
<protein>
    <submittedName>
        <fullName evidence="1">Uncharacterized protein</fullName>
    </submittedName>
</protein>
<name>A0ABR2B4T2_9ROSI</name>